<dbReference type="InterPro" id="IPR036259">
    <property type="entry name" value="MFS_trans_sf"/>
</dbReference>
<accession>A0A3E2TM82</accession>
<keyword evidence="4 6" id="KW-1133">Transmembrane helix</keyword>
<feature type="transmembrane region" description="Helical" evidence="6">
    <location>
        <begin position="389"/>
        <end position="408"/>
    </location>
</feature>
<reference evidence="8 9" key="1">
    <citation type="submission" date="2018-08" db="EMBL/GenBank/DDBJ databases">
        <title>A genome reference for cultivated species of the human gut microbiota.</title>
        <authorList>
            <person name="Zou Y."/>
            <person name="Xue W."/>
            <person name="Luo G."/>
        </authorList>
    </citation>
    <scope>NUCLEOTIDE SEQUENCE [LARGE SCALE GENOMIC DNA]</scope>
    <source>
        <strain evidence="8 9">AF45-17</strain>
    </source>
</reference>
<feature type="transmembrane region" description="Helical" evidence="6">
    <location>
        <begin position="141"/>
        <end position="160"/>
    </location>
</feature>
<evidence type="ECO:0000256" key="3">
    <source>
        <dbReference type="ARBA" id="ARBA00022692"/>
    </source>
</evidence>
<evidence type="ECO:0000256" key="1">
    <source>
        <dbReference type="ARBA" id="ARBA00004651"/>
    </source>
</evidence>
<feature type="domain" description="Major facilitator superfamily (MFS) profile" evidence="7">
    <location>
        <begin position="13"/>
        <end position="413"/>
    </location>
</feature>
<feature type="transmembrane region" description="Helical" evidence="6">
    <location>
        <begin position="172"/>
        <end position="192"/>
    </location>
</feature>
<feature type="transmembrane region" description="Helical" evidence="6">
    <location>
        <begin position="107"/>
        <end position="134"/>
    </location>
</feature>
<feature type="transmembrane region" description="Helical" evidence="6">
    <location>
        <begin position="323"/>
        <end position="345"/>
    </location>
</feature>
<dbReference type="Proteomes" id="UP000260773">
    <property type="component" value="Unassembled WGS sequence"/>
</dbReference>
<feature type="transmembrane region" description="Helical" evidence="6">
    <location>
        <begin position="357"/>
        <end position="377"/>
    </location>
</feature>
<feature type="transmembrane region" description="Helical" evidence="6">
    <location>
        <begin position="51"/>
        <end position="69"/>
    </location>
</feature>
<dbReference type="Gene3D" id="1.20.1250.20">
    <property type="entry name" value="MFS general substrate transporter like domains"/>
    <property type="match status" value="2"/>
</dbReference>
<evidence type="ECO:0000313" key="9">
    <source>
        <dbReference type="Proteomes" id="UP000260773"/>
    </source>
</evidence>
<organism evidence="8 9">
    <name type="scientific">Coprococcus catus</name>
    <dbReference type="NCBI Taxonomy" id="116085"/>
    <lineage>
        <taxon>Bacteria</taxon>
        <taxon>Bacillati</taxon>
        <taxon>Bacillota</taxon>
        <taxon>Clostridia</taxon>
        <taxon>Lachnospirales</taxon>
        <taxon>Lachnospiraceae</taxon>
        <taxon>Coprococcus</taxon>
    </lineage>
</organism>
<feature type="transmembrane region" description="Helical" evidence="6">
    <location>
        <begin position="81"/>
        <end position="101"/>
    </location>
</feature>
<dbReference type="Pfam" id="PF07690">
    <property type="entry name" value="MFS_1"/>
    <property type="match status" value="1"/>
</dbReference>
<dbReference type="InterPro" id="IPR011701">
    <property type="entry name" value="MFS"/>
</dbReference>
<evidence type="ECO:0000256" key="4">
    <source>
        <dbReference type="ARBA" id="ARBA00022989"/>
    </source>
</evidence>
<dbReference type="SUPFAM" id="SSF103473">
    <property type="entry name" value="MFS general substrate transporter"/>
    <property type="match status" value="1"/>
</dbReference>
<proteinExistence type="predicted"/>
<dbReference type="InterPro" id="IPR001958">
    <property type="entry name" value="Tet-R_TetA/multi-R_MdtG-like"/>
</dbReference>
<evidence type="ECO:0000256" key="2">
    <source>
        <dbReference type="ARBA" id="ARBA00022448"/>
    </source>
</evidence>
<dbReference type="PRINTS" id="PR01035">
    <property type="entry name" value="TCRTETA"/>
</dbReference>
<evidence type="ECO:0000256" key="5">
    <source>
        <dbReference type="ARBA" id="ARBA00023136"/>
    </source>
</evidence>
<keyword evidence="3 6" id="KW-0812">Transmembrane</keyword>
<dbReference type="InterPro" id="IPR050327">
    <property type="entry name" value="Proton-linked_MCT"/>
</dbReference>
<evidence type="ECO:0000313" key="8">
    <source>
        <dbReference type="EMBL" id="RGB78989.1"/>
    </source>
</evidence>
<feature type="transmembrane region" description="Helical" evidence="6">
    <location>
        <begin position="12"/>
        <end position="31"/>
    </location>
</feature>
<comment type="caution">
    <text evidence="8">The sequence shown here is derived from an EMBL/GenBank/DDBJ whole genome shotgun (WGS) entry which is preliminary data.</text>
</comment>
<dbReference type="AlphaFoldDB" id="A0A3E2TM82"/>
<protein>
    <submittedName>
        <fullName evidence="8">MFS transporter</fullName>
    </submittedName>
</protein>
<dbReference type="InterPro" id="IPR020846">
    <property type="entry name" value="MFS_dom"/>
</dbReference>
<name>A0A3E2TM82_9FIRM</name>
<evidence type="ECO:0000256" key="6">
    <source>
        <dbReference type="SAM" id="Phobius"/>
    </source>
</evidence>
<feature type="transmembrane region" description="Helical" evidence="6">
    <location>
        <begin position="299"/>
        <end position="317"/>
    </location>
</feature>
<evidence type="ECO:0000259" key="7">
    <source>
        <dbReference type="PROSITE" id="PS50850"/>
    </source>
</evidence>
<dbReference type="GO" id="GO:0022857">
    <property type="term" value="F:transmembrane transporter activity"/>
    <property type="evidence" value="ECO:0007669"/>
    <property type="project" value="InterPro"/>
</dbReference>
<keyword evidence="2" id="KW-0813">Transport</keyword>
<dbReference type="EMBL" id="QVEP01000026">
    <property type="protein sequence ID" value="RGB78989.1"/>
    <property type="molecule type" value="Genomic_DNA"/>
</dbReference>
<comment type="subcellular location">
    <subcellularLocation>
        <location evidence="1">Cell membrane</location>
        <topology evidence="1">Multi-pass membrane protein</topology>
    </subcellularLocation>
</comment>
<gene>
    <name evidence="8" type="ORF">DW070_10715</name>
</gene>
<dbReference type="PROSITE" id="PS50850">
    <property type="entry name" value="MFS"/>
    <property type="match status" value="1"/>
</dbReference>
<dbReference type="PANTHER" id="PTHR11360:SF284">
    <property type="entry name" value="EG:103B4.3 PROTEIN-RELATED"/>
    <property type="match status" value="1"/>
</dbReference>
<feature type="transmembrane region" description="Helical" evidence="6">
    <location>
        <begin position="234"/>
        <end position="253"/>
    </location>
</feature>
<dbReference type="PANTHER" id="PTHR11360">
    <property type="entry name" value="MONOCARBOXYLATE TRANSPORTER"/>
    <property type="match status" value="1"/>
</dbReference>
<dbReference type="RefSeq" id="WP_015513273.1">
    <property type="nucleotide sequence ID" value="NZ_JAQDKA010000008.1"/>
</dbReference>
<dbReference type="GO" id="GO:0005886">
    <property type="term" value="C:plasma membrane"/>
    <property type="evidence" value="ECO:0007669"/>
    <property type="project" value="UniProtKB-SubCell"/>
</dbReference>
<keyword evidence="5 6" id="KW-0472">Membrane</keyword>
<sequence>MEKKRGKFKFHYGFAIVFGGFIIMALLHSMLQTCFSLFLVPVTEGMGIARTQFSLCTSIVAIVMMIISPKMGKVLGKKHTRAVFTICVAGMGISYATYGFATQIWHMYISAALVGFFSCGAVVMPVSIIIANWFQKGRGTAMSIALAGSGIGGTIITPILNRIIMNQGYSKAFLIFGILMVVVEVPVAFFIMRPKPSDMGLEPYGADSGTETAQGEVKKASKSIKLSDLKKQPFFYIYLVGIFAMCICGYGSLGQLSAALTDSYGATFSAVIISFFLLVLTPAKISLGWIYDKFGSKVGTIYVMTVYGIAFLLLAFVTNSPMIMYFMAICFSIGVSSGTVSPSVVTAATFGSEDYGAIFGFVNCFSMAAMVIGSPAIASVYDMTGSYKIAWITCFALSILSIICLVYADIRCKKVYADCIES</sequence>
<feature type="transmembrane region" description="Helical" evidence="6">
    <location>
        <begin position="265"/>
        <end position="287"/>
    </location>
</feature>